<dbReference type="Proteomes" id="UP001156691">
    <property type="component" value="Unassembled WGS sequence"/>
</dbReference>
<comment type="caution">
    <text evidence="1">The sequence shown here is derived from an EMBL/GenBank/DDBJ whole genome shotgun (WGS) entry which is preliminary data.</text>
</comment>
<dbReference type="Gene3D" id="3.40.50.10320">
    <property type="entry name" value="LmbE-like"/>
    <property type="match status" value="1"/>
</dbReference>
<protein>
    <submittedName>
        <fullName evidence="1">PIG-L domain-containing protein</fullName>
    </submittedName>
</protein>
<dbReference type="InterPro" id="IPR029062">
    <property type="entry name" value="Class_I_gatase-like"/>
</dbReference>
<dbReference type="Pfam" id="PF02585">
    <property type="entry name" value="PIG-L"/>
    <property type="match status" value="1"/>
</dbReference>
<dbReference type="RefSeq" id="WP_284341895.1">
    <property type="nucleotide sequence ID" value="NZ_BSNS01000020.1"/>
</dbReference>
<sequence>MLTDRERLRLRMAHPALVSLHRALTRLTSTLTVMHTGAHPDDERSGLVALMRVSMGMRTVVACSTRGEGGQNSLGREQGGALGILRSREMEEAAKAIDSDIVWLGHGPDDPVHDFGFSKSGTDTLARWGRERIIERLVRAYRQERPDIVIPTFLDVPGQHGHHRAMTEAAEAAIALAADPQAHPEHFAEGLAPWRVAKFYLPAWSGGGETYDDEVPPPPATVTVAATGPDPATGLSFDMLGEFSRAFHASQKMGRWRTTPQTRWPLHLKHGPGPERDIRDNLPATLVDCAETIGGQAAEYLHAAQSAIENAISAFPAPEAVIEALSAAKACLASALDTPVAADMAHRLKRKQLELDAALSVAAGCMATAWVEPAQLAPGGEGVVHVAIETGSAATINVGLATAPFISSGEAAADGPLWHIPVRIAADAPVGNGFLPGFSSLGGNGPVGVVLEATIGGQRVNWHIDLEDGVQILPSHTVAIDPEALIAPLPAAGETHTVGIRSDAPLERLGIESTRHIVVAPSPGGLGITLQPSLPAGRHTLPVRIDGAEAFSLTPISYPHIGRVQFLRPQKLDVLALDLAMPKARIGYVGGSADRVGLWLQRMGADVTVLDEPVLAGDLSAFDTIVIGIFAFGTRPDLSTATRRLHRWVEDGGHLVTLYHRPSDGWSPEETPPRRLVIGSPSLRWRVTDPAAPVTILAPDHVLLSGPNRISSADFDGWNKERGLYFASQWDEGYEPLLSMNDAGEKPLLGSLLSAAIGTGRYTHVGLLLHHQLDRLVPGAFRLLANVVQPARL</sequence>
<dbReference type="SUPFAM" id="SSF102588">
    <property type="entry name" value="LmbE-like"/>
    <property type="match status" value="1"/>
</dbReference>
<keyword evidence="2" id="KW-1185">Reference proteome</keyword>
<accession>A0ABQ5WA29</accession>
<dbReference type="InterPro" id="IPR024078">
    <property type="entry name" value="LmbE-like_dom_sf"/>
</dbReference>
<proteinExistence type="predicted"/>
<name>A0ABQ5WA29_9HYPH</name>
<gene>
    <name evidence="1" type="ORF">GCM10010862_37500</name>
</gene>
<evidence type="ECO:0000313" key="1">
    <source>
        <dbReference type="EMBL" id="GLQ56491.1"/>
    </source>
</evidence>
<dbReference type="SUPFAM" id="SSF52317">
    <property type="entry name" value="Class I glutamine amidotransferase-like"/>
    <property type="match status" value="1"/>
</dbReference>
<reference evidence="2" key="1">
    <citation type="journal article" date="2019" name="Int. J. Syst. Evol. Microbiol.">
        <title>The Global Catalogue of Microorganisms (GCM) 10K type strain sequencing project: providing services to taxonomists for standard genome sequencing and annotation.</title>
        <authorList>
            <consortium name="The Broad Institute Genomics Platform"/>
            <consortium name="The Broad Institute Genome Sequencing Center for Infectious Disease"/>
            <person name="Wu L."/>
            <person name="Ma J."/>
        </authorList>
    </citation>
    <scope>NUCLEOTIDE SEQUENCE [LARGE SCALE GENOMIC DNA]</scope>
    <source>
        <strain evidence="2">NBRC 112416</strain>
    </source>
</reference>
<dbReference type="InterPro" id="IPR003737">
    <property type="entry name" value="GlcNAc_PI_deacetylase-related"/>
</dbReference>
<evidence type="ECO:0000313" key="2">
    <source>
        <dbReference type="Proteomes" id="UP001156691"/>
    </source>
</evidence>
<organism evidence="1 2">
    <name type="scientific">Devosia nitrariae</name>
    <dbReference type="NCBI Taxonomy" id="2071872"/>
    <lineage>
        <taxon>Bacteria</taxon>
        <taxon>Pseudomonadati</taxon>
        <taxon>Pseudomonadota</taxon>
        <taxon>Alphaproteobacteria</taxon>
        <taxon>Hyphomicrobiales</taxon>
        <taxon>Devosiaceae</taxon>
        <taxon>Devosia</taxon>
    </lineage>
</organism>
<dbReference type="EMBL" id="BSNS01000020">
    <property type="protein sequence ID" value="GLQ56491.1"/>
    <property type="molecule type" value="Genomic_DNA"/>
</dbReference>